<evidence type="ECO:0000313" key="2">
    <source>
        <dbReference type="Proteomes" id="UP000661112"/>
    </source>
</evidence>
<dbReference type="RefSeq" id="WP_190479727.1">
    <property type="nucleotide sequence ID" value="NZ_JACJSG010000072.1"/>
</dbReference>
<keyword evidence="2" id="KW-1185">Reference proteome</keyword>
<sequence length="607" mass="68031">MLQTYRNTKTQIITALILTGLLSVGSGFTFIKSASAASTNFLAQTSNELLKQNIRSDRLPRSVANAILRDLASRQGSFAGAFQITDYRQQTWRNGCLELQRPDELCTQALVPGWRVVVSRGRQSWVYHSNQTGSVIRLNERGNTGRLPQNVRNAVLRQASEITRLPIRALSIVEFQQTSWAEGCERPTFPNACDQIVVSGWQLTVGAGDRRWVFVANDNGSRVELKSGSNSSTNLPQSIVEQVIADASRRIRSRIALGPRNITQAQRVVWSNSCLDLGGAAESCLFARVPGWRVTVTVGSERLVYHTDNNSQVRFNRDASTTISNVGTGEPISIPESELPPPLERNVVFREISSGGFAGRTYETTLLNDGRLILVRLGDANDSERSVRRLSRQQLQQFQQLLRRSRDEFDNLRYPAPRNSADYITYTLTSQDGTVEYSDISQDNLPANLQAVIRAWNQLNDTNDTQTPDDNLNPVPIRPSQLPLPLDQGVVFREISSGGFAGRTYETILRDDGLLIRVRIGDANDSERSVRRVSTQQVRQFQRLLERRAEEFQNISYPAPRGSADFITYTLTSEDGTVQYNDISQNNLPQDLQTVLQAWRDILNNAR</sequence>
<evidence type="ECO:0000313" key="1">
    <source>
        <dbReference type="EMBL" id="MBD2505179.1"/>
    </source>
</evidence>
<dbReference type="EMBL" id="JACJSG010000072">
    <property type="protein sequence ID" value="MBD2505179.1"/>
    <property type="molecule type" value="Genomic_DNA"/>
</dbReference>
<accession>A0ABR8DDJ6</accession>
<protein>
    <recommendedName>
        <fullName evidence="3">PepSY domain-containing protein</fullName>
    </recommendedName>
</protein>
<proteinExistence type="predicted"/>
<comment type="caution">
    <text evidence="1">The sequence shown here is derived from an EMBL/GenBank/DDBJ whole genome shotgun (WGS) entry which is preliminary data.</text>
</comment>
<organism evidence="1 2">
    <name type="scientific">Anabaena azotica FACHB-119</name>
    <dbReference type="NCBI Taxonomy" id="947527"/>
    <lineage>
        <taxon>Bacteria</taxon>
        <taxon>Bacillati</taxon>
        <taxon>Cyanobacteriota</taxon>
        <taxon>Cyanophyceae</taxon>
        <taxon>Nostocales</taxon>
        <taxon>Nostocaceae</taxon>
        <taxon>Anabaena</taxon>
        <taxon>Anabaena azotica</taxon>
    </lineage>
</organism>
<evidence type="ECO:0008006" key="3">
    <source>
        <dbReference type="Google" id="ProtNLM"/>
    </source>
</evidence>
<name>A0ABR8DDJ6_9NOST</name>
<dbReference type="Proteomes" id="UP000661112">
    <property type="component" value="Unassembled WGS sequence"/>
</dbReference>
<reference evidence="1 2" key="1">
    <citation type="journal article" date="2020" name="ISME J.">
        <title>Comparative genomics reveals insights into cyanobacterial evolution and habitat adaptation.</title>
        <authorList>
            <person name="Chen M.Y."/>
            <person name="Teng W.K."/>
            <person name="Zhao L."/>
            <person name="Hu C.X."/>
            <person name="Zhou Y.K."/>
            <person name="Han B.P."/>
            <person name="Song L.R."/>
            <person name="Shu W.S."/>
        </authorList>
    </citation>
    <scope>NUCLEOTIDE SEQUENCE [LARGE SCALE GENOMIC DNA]</scope>
    <source>
        <strain evidence="1 2">FACHB-119</strain>
    </source>
</reference>
<gene>
    <name evidence="1" type="ORF">H6G83_32025</name>
</gene>